<name>A0A7H9EAX7_9LACO</name>
<dbReference type="AlphaFoldDB" id="A0A7H9EAX7"/>
<dbReference type="RefSeq" id="WP_180860465.1">
    <property type="nucleotide sequence ID" value="NZ_CP047415.1"/>
</dbReference>
<evidence type="ECO:0000313" key="2">
    <source>
        <dbReference type="Proteomes" id="UP000510660"/>
    </source>
</evidence>
<reference evidence="1 2" key="1">
    <citation type="submission" date="2020-01" db="EMBL/GenBank/DDBJ databases">
        <title>Complete and circular genome sequences of six lactobacillus isolates from horses.</title>
        <authorList>
            <person name="Hassan H.M."/>
        </authorList>
    </citation>
    <scope>NUCLEOTIDE SEQUENCE [LARGE SCALE GENOMIC DNA]</scope>
    <source>
        <strain evidence="1 2">1D</strain>
    </source>
</reference>
<evidence type="ECO:0000313" key="1">
    <source>
        <dbReference type="EMBL" id="QLL74355.1"/>
    </source>
</evidence>
<sequence>MVRKRVMSEQEYLNRKGVGSSLSGVMDDRLRSVRQLRSTRGEEKFNRDNKSAIDSYHAKRNQARREYQRLVSSGKVRPPSNAEKAWKTAHGLSENRAVQAARRVLAKHGVDWKTGKRIGTVSGRRLWPTFRKGSIGSRGG</sequence>
<protein>
    <submittedName>
        <fullName evidence="1">Uncharacterized protein</fullName>
    </submittedName>
</protein>
<dbReference type="Proteomes" id="UP000510660">
    <property type="component" value="Chromosome"/>
</dbReference>
<gene>
    <name evidence="1" type="ORF">GTO85_08335</name>
</gene>
<dbReference type="EMBL" id="CP047415">
    <property type="protein sequence ID" value="QLL74355.1"/>
    <property type="molecule type" value="Genomic_DNA"/>
</dbReference>
<proteinExistence type="predicted"/>
<organism evidence="1 2">
    <name type="scientific">Lactobacillus crispatus</name>
    <dbReference type="NCBI Taxonomy" id="47770"/>
    <lineage>
        <taxon>Bacteria</taxon>
        <taxon>Bacillati</taxon>
        <taxon>Bacillota</taxon>
        <taxon>Bacilli</taxon>
        <taxon>Lactobacillales</taxon>
        <taxon>Lactobacillaceae</taxon>
        <taxon>Lactobacillus</taxon>
    </lineage>
</organism>
<accession>A0A7H9EAX7</accession>